<dbReference type="Proteomes" id="UP000184082">
    <property type="component" value="Unassembled WGS sequence"/>
</dbReference>
<dbReference type="EMBL" id="FRAJ01000024">
    <property type="protein sequence ID" value="SHK52517.1"/>
    <property type="molecule type" value="Genomic_DNA"/>
</dbReference>
<organism evidence="7 8">
    <name type="scientific">Caminicella sporogenes DSM 14501</name>
    <dbReference type="NCBI Taxonomy" id="1121266"/>
    <lineage>
        <taxon>Bacteria</taxon>
        <taxon>Bacillati</taxon>
        <taxon>Bacillota</taxon>
        <taxon>Clostridia</taxon>
        <taxon>Peptostreptococcales</taxon>
        <taxon>Caminicellaceae</taxon>
        <taxon>Caminicella</taxon>
    </lineage>
</organism>
<dbReference type="GO" id="GO:0005886">
    <property type="term" value="C:plasma membrane"/>
    <property type="evidence" value="ECO:0007669"/>
    <property type="project" value="UniProtKB-SubCell"/>
</dbReference>
<keyword evidence="8" id="KW-1185">Reference proteome</keyword>
<keyword evidence="6" id="KW-1003">Cell membrane</keyword>
<evidence type="ECO:0000256" key="2">
    <source>
        <dbReference type="ARBA" id="ARBA00009142"/>
    </source>
</evidence>
<comment type="subcellular location">
    <subcellularLocation>
        <location evidence="6">Cell membrane</location>
        <topology evidence="6">Multi-pass membrane protein</topology>
    </subcellularLocation>
    <subcellularLocation>
        <location evidence="1">Membrane</location>
        <topology evidence="1">Multi-pass membrane protein</topology>
    </subcellularLocation>
</comment>
<reference evidence="7 8" key="1">
    <citation type="submission" date="2016-11" db="EMBL/GenBank/DDBJ databases">
        <authorList>
            <person name="Jaros S."/>
            <person name="Januszkiewicz K."/>
            <person name="Wedrychowicz H."/>
        </authorList>
    </citation>
    <scope>NUCLEOTIDE SEQUENCE [LARGE SCALE GENOMIC DNA]</scope>
    <source>
        <strain evidence="7 8">DSM 14501</strain>
    </source>
</reference>
<gene>
    <name evidence="7" type="ORF">SAMN02745883_02247</name>
</gene>
<feature type="transmembrane region" description="Helical" evidence="6">
    <location>
        <begin position="100"/>
        <end position="117"/>
    </location>
</feature>
<dbReference type="Pfam" id="PF01925">
    <property type="entry name" value="TauE"/>
    <property type="match status" value="1"/>
</dbReference>
<accession>A0A1M6T6B7</accession>
<sequence length="118" mass="12812">MKKNILKISLLGIVTGLLNGLFGSGGGTLLVPGMIFLLKTEVHKAHATAISIILPLTFISTIIYFKSGIINYEITLKIAAGGIIGSYIGAKLLNKIPTNWLRKIFALFMMIAAFRMVF</sequence>
<evidence type="ECO:0000256" key="1">
    <source>
        <dbReference type="ARBA" id="ARBA00004141"/>
    </source>
</evidence>
<keyword evidence="3 6" id="KW-0812">Transmembrane</keyword>
<evidence type="ECO:0000313" key="7">
    <source>
        <dbReference type="EMBL" id="SHK52517.1"/>
    </source>
</evidence>
<evidence type="ECO:0000256" key="4">
    <source>
        <dbReference type="ARBA" id="ARBA00022989"/>
    </source>
</evidence>
<evidence type="ECO:0000256" key="5">
    <source>
        <dbReference type="ARBA" id="ARBA00023136"/>
    </source>
</evidence>
<dbReference type="STRING" id="1121266.SAMN02745883_02247"/>
<dbReference type="InterPro" id="IPR002781">
    <property type="entry name" value="TM_pro_TauE-like"/>
</dbReference>
<dbReference type="PANTHER" id="PTHR43701:SF2">
    <property type="entry name" value="MEMBRANE TRANSPORTER PROTEIN YJNA-RELATED"/>
    <property type="match status" value="1"/>
</dbReference>
<dbReference type="InterPro" id="IPR051598">
    <property type="entry name" value="TSUP/Inactive_protease-like"/>
</dbReference>
<dbReference type="AlphaFoldDB" id="A0A1M6T6B7"/>
<evidence type="ECO:0000313" key="8">
    <source>
        <dbReference type="Proteomes" id="UP000184082"/>
    </source>
</evidence>
<evidence type="ECO:0000256" key="6">
    <source>
        <dbReference type="RuleBase" id="RU363041"/>
    </source>
</evidence>
<dbReference type="PANTHER" id="PTHR43701">
    <property type="entry name" value="MEMBRANE TRANSPORTER PROTEIN MJ0441-RELATED"/>
    <property type="match status" value="1"/>
</dbReference>
<keyword evidence="4 6" id="KW-1133">Transmembrane helix</keyword>
<proteinExistence type="inferred from homology"/>
<comment type="similarity">
    <text evidence="2 6">Belongs to the 4-toluene sulfonate uptake permease (TSUP) (TC 2.A.102) family.</text>
</comment>
<name>A0A1M6T6B7_9FIRM</name>
<feature type="transmembrane region" description="Helical" evidence="6">
    <location>
        <begin position="47"/>
        <end position="65"/>
    </location>
</feature>
<protein>
    <recommendedName>
        <fullName evidence="6">Probable membrane transporter protein</fullName>
    </recommendedName>
</protein>
<keyword evidence="5 6" id="KW-0472">Membrane</keyword>
<dbReference type="RefSeq" id="WP_094756872.1">
    <property type="nucleotide sequence ID" value="NZ_FRAJ01000024.1"/>
</dbReference>
<evidence type="ECO:0000256" key="3">
    <source>
        <dbReference type="ARBA" id="ARBA00022692"/>
    </source>
</evidence>